<dbReference type="SUPFAM" id="SSF53720">
    <property type="entry name" value="ALDH-like"/>
    <property type="match status" value="1"/>
</dbReference>
<dbReference type="InterPro" id="IPR012394">
    <property type="entry name" value="Aldehyde_DH_NAD(P)"/>
</dbReference>
<name>A0A9D9I4E1_9BACT</name>
<gene>
    <name evidence="9" type="ORF">IAB93_06855</name>
</gene>
<dbReference type="PROSITE" id="PS00070">
    <property type="entry name" value="ALDEHYDE_DEHYDR_CYS"/>
    <property type="match status" value="1"/>
</dbReference>
<feature type="active site" evidence="4 5">
    <location>
        <position position="212"/>
    </location>
</feature>
<feature type="domain" description="Aldehyde dehydrogenase" evidence="8">
    <location>
        <begin position="5"/>
        <end position="304"/>
    </location>
</feature>
<dbReference type="Gene3D" id="3.40.605.10">
    <property type="entry name" value="Aldehyde Dehydrogenase, Chain A, domain 1"/>
    <property type="match status" value="1"/>
</dbReference>
<feature type="compositionally biased region" description="Basic and acidic residues" evidence="7">
    <location>
        <begin position="310"/>
        <end position="320"/>
    </location>
</feature>
<dbReference type="InterPro" id="IPR016163">
    <property type="entry name" value="Ald_DH_C"/>
</dbReference>
<evidence type="ECO:0000256" key="1">
    <source>
        <dbReference type="ARBA" id="ARBA00009986"/>
    </source>
</evidence>
<protein>
    <recommendedName>
        <fullName evidence="3">Aldehyde dehydrogenase</fullName>
    </recommendedName>
</protein>
<evidence type="ECO:0000256" key="3">
    <source>
        <dbReference type="PIRNR" id="PIRNR036492"/>
    </source>
</evidence>
<evidence type="ECO:0000256" key="4">
    <source>
        <dbReference type="PIRSR" id="PIRSR036492-1"/>
    </source>
</evidence>
<evidence type="ECO:0000256" key="2">
    <source>
        <dbReference type="ARBA" id="ARBA00023002"/>
    </source>
</evidence>
<dbReference type="PIRSF" id="PIRSF036492">
    <property type="entry name" value="ALDH"/>
    <property type="match status" value="1"/>
</dbReference>
<feature type="active site" evidence="4">
    <location>
        <position position="246"/>
    </location>
</feature>
<evidence type="ECO:0000313" key="10">
    <source>
        <dbReference type="Proteomes" id="UP000823597"/>
    </source>
</evidence>
<keyword evidence="2 3" id="KW-0560">Oxidoreductase</keyword>
<evidence type="ECO:0000259" key="8">
    <source>
        <dbReference type="Pfam" id="PF00171"/>
    </source>
</evidence>
<dbReference type="AlphaFoldDB" id="A0A9D9I4E1"/>
<accession>A0A9D9I4E1</accession>
<dbReference type="InterPro" id="IPR016161">
    <property type="entry name" value="Ald_DH/histidinol_DH"/>
</dbReference>
<dbReference type="GO" id="GO:0004029">
    <property type="term" value="F:aldehyde dehydrogenase (NAD+) activity"/>
    <property type="evidence" value="ECO:0007669"/>
    <property type="project" value="TreeGrafter"/>
</dbReference>
<dbReference type="CDD" id="cd07136">
    <property type="entry name" value="ALDH_YwdH-P39616"/>
    <property type="match status" value="1"/>
</dbReference>
<dbReference type="InterPro" id="IPR029510">
    <property type="entry name" value="Ald_DH_CS_GLU"/>
</dbReference>
<dbReference type="InterPro" id="IPR015590">
    <property type="entry name" value="Aldehyde_DH_dom"/>
</dbReference>
<dbReference type="Gene3D" id="3.40.309.10">
    <property type="entry name" value="Aldehyde Dehydrogenase, Chain A, domain 2"/>
    <property type="match status" value="1"/>
</dbReference>
<reference evidence="9" key="1">
    <citation type="submission" date="2020-10" db="EMBL/GenBank/DDBJ databases">
        <authorList>
            <person name="Gilroy R."/>
        </authorList>
    </citation>
    <scope>NUCLEOTIDE SEQUENCE</scope>
    <source>
        <strain evidence="9">10037</strain>
    </source>
</reference>
<dbReference type="Pfam" id="PF00171">
    <property type="entry name" value="Aldedh"/>
    <property type="match status" value="2"/>
</dbReference>
<organism evidence="9 10">
    <name type="scientific">Candidatus Merdivivens pullistercoris</name>
    <dbReference type="NCBI Taxonomy" id="2840873"/>
    <lineage>
        <taxon>Bacteria</taxon>
        <taxon>Pseudomonadati</taxon>
        <taxon>Bacteroidota</taxon>
        <taxon>Bacteroidia</taxon>
        <taxon>Bacteroidales</taxon>
        <taxon>Muribaculaceae</taxon>
        <taxon>Muribaculaceae incertae sedis</taxon>
        <taxon>Candidatus Merdivivens</taxon>
    </lineage>
</organism>
<comment type="caution">
    <text evidence="9">The sequence shown here is derived from an EMBL/GenBank/DDBJ whole genome shotgun (WGS) entry which is preliminary data.</text>
</comment>
<evidence type="ECO:0000256" key="6">
    <source>
        <dbReference type="RuleBase" id="RU003345"/>
    </source>
</evidence>
<evidence type="ECO:0000256" key="5">
    <source>
        <dbReference type="PROSITE-ProRule" id="PRU10007"/>
    </source>
</evidence>
<dbReference type="EMBL" id="JADIME010000074">
    <property type="protein sequence ID" value="MBO8465697.1"/>
    <property type="molecule type" value="Genomic_DNA"/>
</dbReference>
<dbReference type="GO" id="GO:0005737">
    <property type="term" value="C:cytoplasm"/>
    <property type="evidence" value="ECO:0007669"/>
    <property type="project" value="TreeGrafter"/>
</dbReference>
<evidence type="ECO:0000256" key="7">
    <source>
        <dbReference type="SAM" id="MobiDB-lite"/>
    </source>
</evidence>
<evidence type="ECO:0000313" key="9">
    <source>
        <dbReference type="EMBL" id="MBO8465697.1"/>
    </source>
</evidence>
<dbReference type="InterPro" id="IPR016162">
    <property type="entry name" value="Ald_DH_N"/>
</dbReference>
<sequence length="489" mass="54339">MDRGKIEDIVAGQKKYFRSGATKDKTFRKDCLNRLKRNIMAMEAEIASALTDDLGKSATESYMTETGMVLESVRYMSRNLDRLSRPYRAKVSMAQFPGKARIYPEPYGNTLIISPWNYPLLLALDPLIAAVAAGNCCIVKPSEYAPETGRLLCRLIESTFDKGHVAVIEGDAATGDALLDCRFDYIFFTGGEKVGRIVLEKAARHLTPVTLELGGKSPAIVLKDADIETAARRIAFGKLLNCGQTCVAPDYLLIEKGCKERFIEAFIREASKMYGDNPLENPDYGKIINRRHFDRLSRYIESAETYWPGHDKRDMHDNRTGENNPGLGGNRSGGRIIFGGKRDPERLKIAPTLIDCITPEAGIMQEEIFGPILPVMEVGSAEEAIRYVNSGKKPLAAYIFTENSRLAKKLIHEIPFGGGCVNDTMMHLASTRLPFGGVGESGMGMYHGKWGFDTFTHYKSVLHKSALTDPPVRYAPYGGLKSWLIRKML</sequence>
<reference evidence="9" key="2">
    <citation type="journal article" date="2021" name="PeerJ">
        <title>Extensive microbial diversity within the chicken gut microbiome revealed by metagenomics and culture.</title>
        <authorList>
            <person name="Gilroy R."/>
            <person name="Ravi A."/>
            <person name="Getino M."/>
            <person name="Pursley I."/>
            <person name="Horton D.L."/>
            <person name="Alikhan N.F."/>
            <person name="Baker D."/>
            <person name="Gharbi K."/>
            <person name="Hall N."/>
            <person name="Watson M."/>
            <person name="Adriaenssens E.M."/>
            <person name="Foster-Nyarko E."/>
            <person name="Jarju S."/>
            <person name="Secka A."/>
            <person name="Antonio M."/>
            <person name="Oren A."/>
            <person name="Chaudhuri R.R."/>
            <person name="La Ragione R."/>
            <person name="Hildebrand F."/>
            <person name="Pallen M.J."/>
        </authorList>
    </citation>
    <scope>NUCLEOTIDE SEQUENCE</scope>
    <source>
        <strain evidence="9">10037</strain>
    </source>
</reference>
<dbReference type="PROSITE" id="PS00687">
    <property type="entry name" value="ALDEHYDE_DEHYDR_GLU"/>
    <property type="match status" value="1"/>
</dbReference>
<feature type="domain" description="Aldehyde dehydrogenase" evidence="8">
    <location>
        <begin position="331"/>
        <end position="461"/>
    </location>
</feature>
<dbReference type="GO" id="GO:0006081">
    <property type="term" value="P:aldehyde metabolic process"/>
    <property type="evidence" value="ECO:0007669"/>
    <property type="project" value="InterPro"/>
</dbReference>
<dbReference type="InterPro" id="IPR016160">
    <property type="entry name" value="Ald_DH_CS_CYS"/>
</dbReference>
<dbReference type="Proteomes" id="UP000823597">
    <property type="component" value="Unassembled WGS sequence"/>
</dbReference>
<comment type="similarity">
    <text evidence="1 3 6">Belongs to the aldehyde dehydrogenase family.</text>
</comment>
<proteinExistence type="inferred from homology"/>
<dbReference type="PANTHER" id="PTHR43570:SF16">
    <property type="entry name" value="ALDEHYDE DEHYDROGENASE TYPE III, ISOFORM Q"/>
    <property type="match status" value="1"/>
</dbReference>
<feature type="region of interest" description="Disordered" evidence="7">
    <location>
        <begin position="310"/>
        <end position="335"/>
    </location>
</feature>
<dbReference type="PANTHER" id="PTHR43570">
    <property type="entry name" value="ALDEHYDE DEHYDROGENASE"/>
    <property type="match status" value="1"/>
</dbReference>
<dbReference type="FunFam" id="3.40.605.10:FF:000004">
    <property type="entry name" value="Aldehyde dehydrogenase"/>
    <property type="match status" value="1"/>
</dbReference>